<keyword evidence="5" id="KW-0186">Copper</keyword>
<keyword evidence="5" id="KW-0187">Copper transport</keyword>
<feature type="transmembrane region" description="Helical" evidence="5">
    <location>
        <begin position="214"/>
        <end position="231"/>
    </location>
</feature>
<evidence type="ECO:0000256" key="1">
    <source>
        <dbReference type="ARBA" id="ARBA00004141"/>
    </source>
</evidence>
<feature type="compositionally biased region" description="Polar residues" evidence="6">
    <location>
        <begin position="168"/>
        <end position="179"/>
    </location>
</feature>
<evidence type="ECO:0000256" key="6">
    <source>
        <dbReference type="SAM" id="MobiDB-lite"/>
    </source>
</evidence>
<dbReference type="GO" id="GO:0005886">
    <property type="term" value="C:plasma membrane"/>
    <property type="evidence" value="ECO:0007669"/>
    <property type="project" value="TreeGrafter"/>
</dbReference>
<dbReference type="OrthoDB" id="73901at2759"/>
<keyword evidence="5" id="KW-0813">Transport</keyword>
<evidence type="ECO:0000256" key="2">
    <source>
        <dbReference type="ARBA" id="ARBA00022692"/>
    </source>
</evidence>
<keyword evidence="2 5" id="KW-0812">Transmembrane</keyword>
<feature type="region of interest" description="Disordered" evidence="6">
    <location>
        <begin position="321"/>
        <end position="366"/>
    </location>
</feature>
<reference evidence="7" key="1">
    <citation type="journal article" date="2020" name="Fungal Divers.">
        <title>Resolving the Mortierellaceae phylogeny through synthesis of multi-gene phylogenetics and phylogenomics.</title>
        <authorList>
            <person name="Vandepol N."/>
            <person name="Liber J."/>
            <person name="Desiro A."/>
            <person name="Na H."/>
            <person name="Kennedy M."/>
            <person name="Barry K."/>
            <person name="Grigoriev I.V."/>
            <person name="Miller A.N."/>
            <person name="O'Donnell K."/>
            <person name="Stajich J.E."/>
            <person name="Bonito G."/>
        </authorList>
    </citation>
    <scope>NUCLEOTIDE SEQUENCE</scope>
    <source>
        <strain evidence="7">CK1249</strain>
    </source>
</reference>
<keyword evidence="5" id="KW-0406">Ion transport</keyword>
<keyword evidence="8" id="KW-1185">Reference proteome</keyword>
<dbReference type="GO" id="GO:0005375">
    <property type="term" value="F:copper ion transmembrane transporter activity"/>
    <property type="evidence" value="ECO:0007669"/>
    <property type="project" value="UniProtKB-UniRule"/>
</dbReference>
<accession>A0A9P6IUW3</accession>
<feature type="compositionally biased region" description="Low complexity" evidence="6">
    <location>
        <begin position="335"/>
        <end position="354"/>
    </location>
</feature>
<feature type="compositionally biased region" description="Basic and acidic residues" evidence="6">
    <location>
        <begin position="272"/>
        <end position="283"/>
    </location>
</feature>
<dbReference type="Pfam" id="PF04145">
    <property type="entry name" value="Ctr"/>
    <property type="match status" value="1"/>
</dbReference>
<dbReference type="Proteomes" id="UP000738359">
    <property type="component" value="Unassembled WGS sequence"/>
</dbReference>
<feature type="region of interest" description="Disordered" evidence="6">
    <location>
        <begin position="136"/>
        <end position="191"/>
    </location>
</feature>
<dbReference type="EMBL" id="JAAAHY010001781">
    <property type="protein sequence ID" value="KAF9946805.1"/>
    <property type="molecule type" value="Genomic_DNA"/>
</dbReference>
<feature type="region of interest" description="Disordered" evidence="6">
    <location>
        <begin position="267"/>
        <end position="307"/>
    </location>
</feature>
<proteinExistence type="inferred from homology"/>
<organism evidence="7 8">
    <name type="scientific">Mortierella alpina</name>
    <name type="common">Oleaginous fungus</name>
    <name type="synonym">Mortierella renispora</name>
    <dbReference type="NCBI Taxonomy" id="64518"/>
    <lineage>
        <taxon>Eukaryota</taxon>
        <taxon>Fungi</taxon>
        <taxon>Fungi incertae sedis</taxon>
        <taxon>Mucoromycota</taxon>
        <taxon>Mortierellomycotina</taxon>
        <taxon>Mortierellomycetes</taxon>
        <taxon>Mortierellales</taxon>
        <taxon>Mortierellaceae</taxon>
        <taxon>Mortierella</taxon>
    </lineage>
</organism>
<feature type="region of interest" description="Disordered" evidence="6">
    <location>
        <begin position="62"/>
        <end position="115"/>
    </location>
</feature>
<feature type="transmembrane region" description="Helical" evidence="5">
    <location>
        <begin position="26"/>
        <end position="44"/>
    </location>
</feature>
<comment type="subcellular location">
    <subcellularLocation>
        <location evidence="1 5">Membrane</location>
        <topology evidence="1 5">Multi-pass membrane protein</topology>
    </subcellularLocation>
</comment>
<gene>
    <name evidence="7" type="ORF">BGZ70_003022</name>
</gene>
<dbReference type="PANTHER" id="PTHR12483">
    <property type="entry name" value="SOLUTE CARRIER FAMILY 31 COPPER TRANSPORTERS"/>
    <property type="match status" value="1"/>
</dbReference>
<keyword evidence="3 5" id="KW-1133">Transmembrane helix</keyword>
<comment type="similarity">
    <text evidence="5">Belongs to the copper transporter (Ctr) (TC 1.A.56) family. SLC31A subfamily.</text>
</comment>
<comment type="caution">
    <text evidence="7">The sequence shown here is derived from an EMBL/GenBank/DDBJ whole genome shotgun (WGS) entry which is preliminary data.</text>
</comment>
<evidence type="ECO:0000313" key="8">
    <source>
        <dbReference type="Proteomes" id="UP000738359"/>
    </source>
</evidence>
<evidence type="ECO:0000256" key="5">
    <source>
        <dbReference type="RuleBase" id="RU367022"/>
    </source>
</evidence>
<feature type="compositionally biased region" description="Basic and acidic residues" evidence="6">
    <location>
        <begin position="96"/>
        <end position="105"/>
    </location>
</feature>
<dbReference type="PANTHER" id="PTHR12483:SF27">
    <property type="entry name" value="COPPER TRANSPORT PROTEIN CTR1"/>
    <property type="match status" value="1"/>
</dbReference>
<dbReference type="InterPro" id="IPR007274">
    <property type="entry name" value="Cop_transporter"/>
</dbReference>
<protein>
    <recommendedName>
        <fullName evidence="5">Copper transport protein</fullName>
    </recommendedName>
</protein>
<feature type="transmembrane region" description="Helical" evidence="5">
    <location>
        <begin position="237"/>
        <end position="254"/>
    </location>
</feature>
<name>A0A9P6IUW3_MORAP</name>
<evidence type="ECO:0000313" key="7">
    <source>
        <dbReference type="EMBL" id="KAF9946805.1"/>
    </source>
</evidence>
<keyword evidence="4 5" id="KW-0472">Membrane</keyword>
<evidence type="ECO:0000256" key="3">
    <source>
        <dbReference type="ARBA" id="ARBA00022989"/>
    </source>
</evidence>
<dbReference type="AlphaFoldDB" id="A0A9P6IUW3"/>
<sequence length="366" mass="39736">MTAGFAPGLGTPVWSPNLTPSSESEYIGALLGLFVLSVGFRGLVAAQGYLEAYLHLHSYPRPPSRPRTKHAPFPSTPPFHSHHPDHASPAPPLDSAHTKQDVDANHHHHHQQQLSTIEPAAALEYIDEKHILSNDNTASSLSPAHYPQGSLLQVPPSGQGAQQRRRYASTTTTTMNSPNRPLHPDDDDFSPASGWSFPLPTAQPFVWQAEISRALLATVVVAVGYMLMLVIMTYNSAYLAVILVGVFVGEVYFARWGRVRPIFPAAPLRRGGRCDKGAADSHRQGPVPPHPQEQPQHPQHPHEQAVSTTIPSAFSSNIHDDSIRRHQQQQGEPWTRTSASSARSSTSSGGYSSTMMNHGLSADGAC</sequence>
<evidence type="ECO:0000256" key="4">
    <source>
        <dbReference type="ARBA" id="ARBA00023136"/>
    </source>
</evidence>